<keyword evidence="4" id="KW-0326">Glycosidase</keyword>
<evidence type="ECO:0000256" key="5">
    <source>
        <dbReference type="SAM" id="MobiDB-lite"/>
    </source>
</evidence>
<dbReference type="InterPro" id="IPR036156">
    <property type="entry name" value="Beta-gal/glucu_dom_sf"/>
</dbReference>
<dbReference type="InterPro" id="IPR050887">
    <property type="entry name" value="Beta-mannosidase_GH2"/>
</dbReference>
<dbReference type="SUPFAM" id="SSF49785">
    <property type="entry name" value="Galactose-binding domain-like"/>
    <property type="match status" value="1"/>
</dbReference>
<keyword evidence="3 7" id="KW-0378">Hydrolase</keyword>
<evidence type="ECO:0000256" key="2">
    <source>
        <dbReference type="ARBA" id="ARBA00012754"/>
    </source>
</evidence>
<dbReference type="SUPFAM" id="SSF51445">
    <property type="entry name" value="(Trans)glycosidases"/>
    <property type="match status" value="1"/>
</dbReference>
<dbReference type="InterPro" id="IPR006102">
    <property type="entry name" value="Ig-like_GH2"/>
</dbReference>
<feature type="compositionally biased region" description="Basic and acidic residues" evidence="5">
    <location>
        <begin position="23"/>
        <end position="33"/>
    </location>
</feature>
<dbReference type="EMBL" id="CP096658">
    <property type="protein sequence ID" value="UPV99084.1"/>
    <property type="molecule type" value="Genomic_DNA"/>
</dbReference>
<dbReference type="GO" id="GO:0006516">
    <property type="term" value="P:glycoprotein catabolic process"/>
    <property type="evidence" value="ECO:0007669"/>
    <property type="project" value="TreeGrafter"/>
</dbReference>
<dbReference type="InterPro" id="IPR017853">
    <property type="entry name" value="GH"/>
</dbReference>
<keyword evidence="8" id="KW-1185">Reference proteome</keyword>
<dbReference type="RefSeq" id="WP_248653587.1">
    <property type="nucleotide sequence ID" value="NZ_CP096658.1"/>
</dbReference>
<protein>
    <recommendedName>
        <fullName evidence="2">beta-mannosidase</fullName>
        <ecNumber evidence="2">3.2.1.25</ecNumber>
    </recommendedName>
</protein>
<dbReference type="Gene3D" id="2.60.120.260">
    <property type="entry name" value="Galactose-binding domain-like"/>
    <property type="match status" value="1"/>
</dbReference>
<proteinExistence type="predicted"/>
<dbReference type="Gene3D" id="3.20.20.80">
    <property type="entry name" value="Glycosidases"/>
    <property type="match status" value="1"/>
</dbReference>
<dbReference type="SUPFAM" id="SSF49303">
    <property type="entry name" value="beta-Galactosidase/glucuronidase domain"/>
    <property type="match status" value="1"/>
</dbReference>
<dbReference type="InterPro" id="IPR008979">
    <property type="entry name" value="Galactose-bd-like_sf"/>
</dbReference>
<name>A0A8U0IE97_9EURY</name>
<evidence type="ECO:0000256" key="3">
    <source>
        <dbReference type="ARBA" id="ARBA00022801"/>
    </source>
</evidence>
<dbReference type="Pfam" id="PF00703">
    <property type="entry name" value="Glyco_hydro_2"/>
    <property type="match status" value="1"/>
</dbReference>
<evidence type="ECO:0000313" key="7">
    <source>
        <dbReference type="EMBL" id="UPV99084.1"/>
    </source>
</evidence>
<dbReference type="GO" id="GO:0004567">
    <property type="term" value="F:beta-mannosidase activity"/>
    <property type="evidence" value="ECO:0007669"/>
    <property type="project" value="UniProtKB-EC"/>
</dbReference>
<feature type="domain" description="Glycoside hydrolase family 2 immunoglobulin-like beta-sandwich" evidence="6">
    <location>
        <begin position="141"/>
        <end position="242"/>
    </location>
</feature>
<dbReference type="PANTHER" id="PTHR43730">
    <property type="entry name" value="BETA-MANNOSIDASE"/>
    <property type="match status" value="1"/>
</dbReference>
<gene>
    <name evidence="7" type="ORF">M0R88_11155</name>
</gene>
<dbReference type="Gene3D" id="2.60.40.10">
    <property type="entry name" value="Immunoglobulins"/>
    <property type="match status" value="1"/>
</dbReference>
<dbReference type="GeneID" id="72190420"/>
<dbReference type="PANTHER" id="PTHR43730:SF1">
    <property type="entry name" value="BETA-MANNOSIDASE"/>
    <property type="match status" value="1"/>
</dbReference>
<comment type="catalytic activity">
    <reaction evidence="1">
        <text>Hydrolysis of terminal, non-reducing beta-D-mannose residues in beta-D-mannosides.</text>
        <dbReference type="EC" id="3.2.1.25"/>
    </reaction>
</comment>
<organism evidence="7 8">
    <name type="scientific">Halorussus gelatinilyticus</name>
    <dbReference type="NCBI Taxonomy" id="2937524"/>
    <lineage>
        <taxon>Archaea</taxon>
        <taxon>Methanobacteriati</taxon>
        <taxon>Methanobacteriota</taxon>
        <taxon>Stenosarchaea group</taxon>
        <taxon>Halobacteria</taxon>
        <taxon>Halobacteriales</taxon>
        <taxon>Haladaptataceae</taxon>
        <taxon>Halorussus</taxon>
    </lineage>
</organism>
<dbReference type="KEGG" id="haxz:M0R88_11155"/>
<reference evidence="7" key="1">
    <citation type="submission" date="2022-04" db="EMBL/GenBank/DDBJ databases">
        <title>Diverse halophilic archaea isolated from saline environments.</title>
        <authorList>
            <person name="Cui H.-L."/>
        </authorList>
    </citation>
    <scope>NUCLEOTIDE SEQUENCE</scope>
    <source>
        <strain evidence="7">XZYJT40</strain>
    </source>
</reference>
<dbReference type="GO" id="GO:0005975">
    <property type="term" value="P:carbohydrate metabolic process"/>
    <property type="evidence" value="ECO:0007669"/>
    <property type="project" value="InterPro"/>
</dbReference>
<evidence type="ECO:0000259" key="6">
    <source>
        <dbReference type="Pfam" id="PF00703"/>
    </source>
</evidence>
<sequence length="634" mass="66915">MSLTDWTGAAVDPSAGDEPPSPDEWHPVDVPGRPERFADADCVAYRTEFGDPRDGDERATLELRGLFARARIWLNGEQLGEHDAHFRPARYELDLDADNELVVECRAPDEFAGVYATDRVPDERAVPGIWWGAQLETHPETFVDALSLTPRRTENGAVVDAEIAVEAGEPLDDRISLSVRPQGFRGGGVMERARVETDGAERATVSKTLELRDPAYWWPAGFGPQHQYAVRAKLGDSEAVVETGLCEIERAGADGGERGADDALVVNGQRVPARGFSLLPTGDPTWDVERAANANANLVRAYGHVPPAEFYEAATDAGLLVWQDLPLVGSSETDSDGAAALAETVASSVERHPCVAAFGVRADPTDHLAGVGPSRLARYKVRWRAWRASYDAAADREVAAAFPDGTPVFPVSGGPGIDADATHLYPGWQFGTPGDADWLLDKYDCDGPVGAFGAGSLVADEGRDAAGFDADAHAAYVGSSGGSDDESAVEASQAYQARVLKSVTETLRRRGSGLLAADALRDADEGAGMGVLSADGTEKAGYEAMAASLEPVQVVLDAYPAAGDTRELVVVNDTPEAVSGTVSWTADGQTGGSDVEVGPLDSERAGTLTVPADAESVELSFGGRDGGVQNVYPL</sequence>
<dbReference type="AlphaFoldDB" id="A0A8U0IE97"/>
<dbReference type="Proteomes" id="UP000830434">
    <property type="component" value="Chromosome"/>
</dbReference>
<accession>A0A8U0IE97</accession>
<feature type="region of interest" description="Disordered" evidence="5">
    <location>
        <begin position="1"/>
        <end position="33"/>
    </location>
</feature>
<dbReference type="EC" id="3.2.1.25" evidence="2"/>
<evidence type="ECO:0000313" key="8">
    <source>
        <dbReference type="Proteomes" id="UP000830434"/>
    </source>
</evidence>
<dbReference type="InterPro" id="IPR013783">
    <property type="entry name" value="Ig-like_fold"/>
</dbReference>
<evidence type="ECO:0000256" key="1">
    <source>
        <dbReference type="ARBA" id="ARBA00000829"/>
    </source>
</evidence>
<evidence type="ECO:0000256" key="4">
    <source>
        <dbReference type="ARBA" id="ARBA00023295"/>
    </source>
</evidence>